<keyword evidence="3" id="KW-0812">Transmembrane</keyword>
<dbReference type="PANTHER" id="PTHR11360">
    <property type="entry name" value="MONOCARBOXYLATE TRANSPORTER"/>
    <property type="match status" value="1"/>
</dbReference>
<comment type="caution">
    <text evidence="5">The sequence shown here is derived from an EMBL/GenBank/DDBJ whole genome shotgun (WGS) entry which is preliminary data.</text>
</comment>
<feature type="transmembrane region" description="Helical" evidence="3">
    <location>
        <begin position="412"/>
        <end position="430"/>
    </location>
</feature>
<dbReference type="InterPro" id="IPR050327">
    <property type="entry name" value="Proton-linked_MCT"/>
</dbReference>
<gene>
    <name evidence="5" type="ORF">BB558_003005</name>
</gene>
<evidence type="ECO:0000256" key="3">
    <source>
        <dbReference type="SAM" id="Phobius"/>
    </source>
</evidence>
<comment type="similarity">
    <text evidence="2">Belongs to the major facilitator superfamily. Monocarboxylate porter (TC 2.A.1.13) family.</text>
</comment>
<feature type="transmembrane region" description="Helical" evidence="3">
    <location>
        <begin position="480"/>
        <end position="497"/>
    </location>
</feature>
<dbReference type="SUPFAM" id="SSF103473">
    <property type="entry name" value="MFS general substrate transporter"/>
    <property type="match status" value="1"/>
</dbReference>
<evidence type="ECO:0000259" key="4">
    <source>
        <dbReference type="PROSITE" id="PS50850"/>
    </source>
</evidence>
<feature type="transmembrane region" description="Helical" evidence="3">
    <location>
        <begin position="503"/>
        <end position="525"/>
    </location>
</feature>
<feature type="transmembrane region" description="Helical" evidence="3">
    <location>
        <begin position="571"/>
        <end position="593"/>
    </location>
</feature>
<dbReference type="InterPro" id="IPR020846">
    <property type="entry name" value="MFS_dom"/>
</dbReference>
<dbReference type="Gene3D" id="1.20.1250.20">
    <property type="entry name" value="MFS general substrate transporter like domains"/>
    <property type="match status" value="2"/>
</dbReference>
<feature type="transmembrane region" description="Helical" evidence="3">
    <location>
        <begin position="150"/>
        <end position="169"/>
    </location>
</feature>
<feature type="transmembrane region" description="Helical" evidence="3">
    <location>
        <begin position="537"/>
        <end position="559"/>
    </location>
</feature>
<evidence type="ECO:0000256" key="1">
    <source>
        <dbReference type="ARBA" id="ARBA00004141"/>
    </source>
</evidence>
<comment type="subcellular location">
    <subcellularLocation>
        <location evidence="1">Membrane</location>
        <topology evidence="1">Multi-pass membrane protein</topology>
    </subcellularLocation>
</comment>
<dbReference type="PROSITE" id="PS50850">
    <property type="entry name" value="MFS"/>
    <property type="match status" value="1"/>
</dbReference>
<protein>
    <recommendedName>
        <fullName evidence="4">Major facilitator superfamily (MFS) profile domain-containing protein</fullName>
    </recommendedName>
</protein>
<dbReference type="InterPro" id="IPR036259">
    <property type="entry name" value="MFS_trans_sf"/>
</dbReference>
<feature type="transmembrane region" description="Helical" evidence="3">
    <location>
        <begin position="63"/>
        <end position="81"/>
    </location>
</feature>
<feature type="transmembrane region" description="Helical" evidence="3">
    <location>
        <begin position="181"/>
        <end position="201"/>
    </location>
</feature>
<keyword evidence="3" id="KW-1133">Transmembrane helix</keyword>
<evidence type="ECO:0000313" key="5">
    <source>
        <dbReference type="EMBL" id="PWA00922.1"/>
    </source>
</evidence>
<dbReference type="EMBL" id="MBFU01000263">
    <property type="protein sequence ID" value="PWA00922.1"/>
    <property type="molecule type" value="Genomic_DNA"/>
</dbReference>
<organism evidence="5 6">
    <name type="scientific">Smittium angustum</name>
    <dbReference type="NCBI Taxonomy" id="133377"/>
    <lineage>
        <taxon>Eukaryota</taxon>
        <taxon>Fungi</taxon>
        <taxon>Fungi incertae sedis</taxon>
        <taxon>Zoopagomycota</taxon>
        <taxon>Kickxellomycotina</taxon>
        <taxon>Harpellomycetes</taxon>
        <taxon>Harpellales</taxon>
        <taxon>Legeriomycetaceae</taxon>
        <taxon>Smittium</taxon>
    </lineage>
</organism>
<feature type="transmembrane region" description="Helical" evidence="3">
    <location>
        <begin position="450"/>
        <end position="473"/>
    </location>
</feature>
<feature type="transmembrane region" description="Helical" evidence="3">
    <location>
        <begin position="23"/>
        <end position="51"/>
    </location>
</feature>
<dbReference type="GO" id="GO:0022857">
    <property type="term" value="F:transmembrane transporter activity"/>
    <property type="evidence" value="ECO:0007669"/>
    <property type="project" value="InterPro"/>
</dbReference>
<proteinExistence type="inferred from homology"/>
<sequence>MTSTSGLYQNNTFTYNCDGKRAFLMLLLASILKFIIIGILSSHGVLHYVYIQKFKDSFSVKEIGWIGISMLVFAFTFSLIASKMIRKYGLKVTVIGGGLLSSCGLISAGSSNNVYTLCATQGIIFGIGAALPFMCAVYIVSIWFNKHRGFGMGTINASGALGGIFYTFLYKKLIPFHGYRYALRVNGIIVITVITICGIIVHERTIQGSIYFGKLRIFANKNSDISTTDSQAQEENNHESIVNIPVQKNMRKKSERNKLNELQSYEMVQLNTGSGTCPLSITKDEVVNKMQTKALSKSNSALVGKMGDTNNKKGIILNEDSRVGSIKSCSFSNRFVYPGINEYHEYCALKEQREKFKNSLESRPNFILPDLGDEEISILENGGGIISRIKKFGEIGKEGEIVCREKILKEPFIYLASISGMLADIGYNAPSLYLTIAISNRGGNFQSASSVVWILGLGKVFGSLFFGGMVDILGESNTAIISNFLAALFTIVMWRPQSSPNLLVAYGFIFGFLSSGIMCAGPALVSRHYKSDKVGIAIGFMNVFLITGIVIGGQGMAAIYDTYKEAMDTPLSLLCSGGFFLSALFMTLCQLYLRKKNPHKLGFKL</sequence>
<feature type="transmembrane region" description="Helical" evidence="3">
    <location>
        <begin position="88"/>
        <end position="108"/>
    </location>
</feature>
<feature type="transmembrane region" description="Helical" evidence="3">
    <location>
        <begin position="114"/>
        <end position="143"/>
    </location>
</feature>
<dbReference type="AlphaFoldDB" id="A0A2U1J744"/>
<evidence type="ECO:0000313" key="6">
    <source>
        <dbReference type="Proteomes" id="UP000245591"/>
    </source>
</evidence>
<reference evidence="5 6" key="1">
    <citation type="journal article" date="2018" name="MBio">
        <title>Comparative Genomics Reveals the Core Gene Toolbox for the Fungus-Insect Symbiosis.</title>
        <authorList>
            <person name="Wang Y."/>
            <person name="Stata M."/>
            <person name="Wang W."/>
            <person name="Stajich J.E."/>
            <person name="White M.M."/>
            <person name="Moncalvo J.M."/>
        </authorList>
    </citation>
    <scope>NUCLEOTIDE SEQUENCE [LARGE SCALE GENOMIC DNA]</scope>
    <source>
        <strain evidence="5 6">AUS-126-30</strain>
    </source>
</reference>
<dbReference type="GO" id="GO:0016020">
    <property type="term" value="C:membrane"/>
    <property type="evidence" value="ECO:0007669"/>
    <property type="project" value="UniProtKB-SubCell"/>
</dbReference>
<name>A0A2U1J744_SMIAN</name>
<keyword evidence="3" id="KW-0472">Membrane</keyword>
<dbReference type="InterPro" id="IPR011701">
    <property type="entry name" value="MFS"/>
</dbReference>
<dbReference type="Pfam" id="PF07690">
    <property type="entry name" value="MFS_1"/>
    <property type="match status" value="2"/>
</dbReference>
<evidence type="ECO:0000256" key="2">
    <source>
        <dbReference type="ARBA" id="ARBA00006727"/>
    </source>
</evidence>
<dbReference type="Proteomes" id="UP000245591">
    <property type="component" value="Unassembled WGS sequence"/>
</dbReference>
<keyword evidence="6" id="KW-1185">Reference proteome</keyword>
<feature type="domain" description="Major facilitator superfamily (MFS) profile" evidence="4">
    <location>
        <begin position="412"/>
        <end position="605"/>
    </location>
</feature>
<dbReference type="PANTHER" id="PTHR11360:SF284">
    <property type="entry name" value="EG:103B4.3 PROTEIN-RELATED"/>
    <property type="match status" value="1"/>
</dbReference>
<accession>A0A2U1J744</accession>